<evidence type="ECO:0000256" key="3">
    <source>
        <dbReference type="ARBA" id="ARBA00022989"/>
    </source>
</evidence>
<feature type="transmembrane region" description="Helical" evidence="6">
    <location>
        <begin position="244"/>
        <end position="266"/>
    </location>
</feature>
<feature type="transmembrane region" description="Helical" evidence="6">
    <location>
        <begin position="37"/>
        <end position="58"/>
    </location>
</feature>
<keyword evidence="8" id="KW-1185">Reference proteome</keyword>
<gene>
    <name evidence="7" type="ORF">GCM10008939_01710</name>
</gene>
<name>A0A917UJ28_9DEIO</name>
<evidence type="ECO:0000256" key="5">
    <source>
        <dbReference type="ARBA" id="ARBA00049660"/>
    </source>
</evidence>
<dbReference type="InterPro" id="IPR024002">
    <property type="entry name" value="For/NO2_transpt_CS"/>
</dbReference>
<keyword evidence="4 6" id="KW-0472">Membrane</keyword>
<dbReference type="InterPro" id="IPR000292">
    <property type="entry name" value="For/NO2_transpt"/>
</dbReference>
<evidence type="ECO:0000256" key="6">
    <source>
        <dbReference type="SAM" id="Phobius"/>
    </source>
</evidence>
<dbReference type="PROSITE" id="PS01006">
    <property type="entry name" value="FORMATE_NITRITE_TP_2"/>
    <property type="match status" value="1"/>
</dbReference>
<dbReference type="GO" id="GO:0015499">
    <property type="term" value="F:formate transmembrane transporter activity"/>
    <property type="evidence" value="ECO:0007669"/>
    <property type="project" value="TreeGrafter"/>
</dbReference>
<dbReference type="GO" id="GO:0005886">
    <property type="term" value="C:plasma membrane"/>
    <property type="evidence" value="ECO:0007669"/>
    <property type="project" value="TreeGrafter"/>
</dbReference>
<comment type="similarity">
    <text evidence="5">Belongs to the FNT transporter (TC 1.A.16) family.</text>
</comment>
<feature type="transmembrane region" description="Helical" evidence="6">
    <location>
        <begin position="161"/>
        <end position="185"/>
    </location>
</feature>
<proteinExistence type="inferred from homology"/>
<keyword evidence="2 6" id="KW-0812">Transmembrane</keyword>
<accession>A0A917UJ28</accession>
<reference evidence="7" key="2">
    <citation type="submission" date="2020-09" db="EMBL/GenBank/DDBJ databases">
        <authorList>
            <person name="Sun Q."/>
            <person name="Ohkuma M."/>
        </authorList>
    </citation>
    <scope>NUCLEOTIDE SEQUENCE</scope>
    <source>
        <strain evidence="7">JCM 14371</strain>
    </source>
</reference>
<dbReference type="AlphaFoldDB" id="A0A917UJ28"/>
<dbReference type="PANTHER" id="PTHR30520:SF6">
    <property type="entry name" value="FORMATE_NITRATE FAMILY TRANSPORTER (EUROFUNG)"/>
    <property type="match status" value="1"/>
</dbReference>
<dbReference type="RefSeq" id="WP_188960347.1">
    <property type="nucleotide sequence ID" value="NZ_BMOE01000001.1"/>
</dbReference>
<dbReference type="Pfam" id="PF01226">
    <property type="entry name" value="Form_Nir_trans"/>
    <property type="match status" value="1"/>
</dbReference>
<evidence type="ECO:0000313" key="8">
    <source>
        <dbReference type="Proteomes" id="UP000635726"/>
    </source>
</evidence>
<protein>
    <submittedName>
        <fullName evidence="7">FdhC protein</fullName>
    </submittedName>
</protein>
<comment type="caution">
    <text evidence="7">The sequence shown here is derived from an EMBL/GenBank/DDBJ whole genome shotgun (WGS) entry which is preliminary data.</text>
</comment>
<dbReference type="EMBL" id="BMOE01000001">
    <property type="protein sequence ID" value="GGJ61617.1"/>
    <property type="molecule type" value="Genomic_DNA"/>
</dbReference>
<evidence type="ECO:0000256" key="4">
    <source>
        <dbReference type="ARBA" id="ARBA00023136"/>
    </source>
</evidence>
<feature type="transmembrane region" description="Helical" evidence="6">
    <location>
        <begin position="119"/>
        <end position="141"/>
    </location>
</feature>
<comment type="subcellular location">
    <subcellularLocation>
        <location evidence="1">Membrane</location>
        <topology evidence="1">Multi-pass membrane protein</topology>
    </subcellularLocation>
</comment>
<evidence type="ECO:0000256" key="2">
    <source>
        <dbReference type="ARBA" id="ARBA00022692"/>
    </source>
</evidence>
<dbReference type="InterPro" id="IPR023271">
    <property type="entry name" value="Aquaporin-like"/>
</dbReference>
<keyword evidence="3 6" id="KW-1133">Transmembrane helix</keyword>
<dbReference type="PANTHER" id="PTHR30520">
    <property type="entry name" value="FORMATE TRANSPORTER-RELATED"/>
    <property type="match status" value="1"/>
</dbReference>
<reference evidence="7" key="1">
    <citation type="journal article" date="2014" name="Int. J. Syst. Evol. Microbiol.">
        <title>Complete genome sequence of Corynebacterium casei LMG S-19264T (=DSM 44701T), isolated from a smear-ripened cheese.</title>
        <authorList>
            <consortium name="US DOE Joint Genome Institute (JGI-PGF)"/>
            <person name="Walter F."/>
            <person name="Albersmeier A."/>
            <person name="Kalinowski J."/>
            <person name="Ruckert C."/>
        </authorList>
    </citation>
    <scope>NUCLEOTIDE SEQUENCE</scope>
    <source>
        <strain evidence="7">JCM 14371</strain>
    </source>
</reference>
<feature type="transmembrane region" description="Helical" evidence="6">
    <location>
        <begin position="197"/>
        <end position="219"/>
    </location>
</feature>
<evidence type="ECO:0000256" key="1">
    <source>
        <dbReference type="ARBA" id="ARBA00004141"/>
    </source>
</evidence>
<sequence length="277" mass="28597">MADTAAANTVALRAAAELAEYVETVGVNKASLPARSAVVLGVLAGIFIGLGSMVYTMVTSDPTLGFAARQLLGGLSFCVGLVLVVVAGAELLTGNILMTLAWASGKLRFSDLARDWSRVALANLVGAVLLAVIVLYSGTLGLNRGLVATHALEIAAKKDSLPYLTAFFSAVLCNLLVCLAVWLAYAGRTVTDKILAVLFPITVFVACGFEHCVADMYFLPLGLMLKASGVTGAGMAAVTPGASLLHLLVVIAGNIVGGGLLVGLMYHWAYRARPATA</sequence>
<dbReference type="Proteomes" id="UP000635726">
    <property type="component" value="Unassembled WGS sequence"/>
</dbReference>
<organism evidence="7 8">
    <name type="scientific">Deinococcus aquiradiocola</name>
    <dbReference type="NCBI Taxonomy" id="393059"/>
    <lineage>
        <taxon>Bacteria</taxon>
        <taxon>Thermotogati</taxon>
        <taxon>Deinococcota</taxon>
        <taxon>Deinococci</taxon>
        <taxon>Deinococcales</taxon>
        <taxon>Deinococcaceae</taxon>
        <taxon>Deinococcus</taxon>
    </lineage>
</organism>
<feature type="transmembrane region" description="Helical" evidence="6">
    <location>
        <begin position="70"/>
        <end position="98"/>
    </location>
</feature>
<evidence type="ECO:0000313" key="7">
    <source>
        <dbReference type="EMBL" id="GGJ61617.1"/>
    </source>
</evidence>
<dbReference type="Gene3D" id="1.20.1080.10">
    <property type="entry name" value="Glycerol uptake facilitator protein"/>
    <property type="match status" value="1"/>
</dbReference>